<keyword evidence="2" id="KW-0812">Transmembrane</keyword>
<feature type="transmembrane region" description="Helical" evidence="2">
    <location>
        <begin position="87"/>
        <end position="110"/>
    </location>
</feature>
<sequence length="166" mass="17386">MSYSQQPGRSPAPMPNQLRSMSSGPPIAPQQGGYRPQTGGVAPQRGGIAPLRGGIPPIPPEYTVAPTLGQFWRSDVRRTRMDGTRRVRWPGFIAFFVGLAAAILLLLSAIAASVVLASIALAFSIVAGFFAIVTLVAGFGRVLGLFGLLLALAGNIYIVAPLFGLV</sequence>
<evidence type="ECO:0000256" key="1">
    <source>
        <dbReference type="SAM" id="MobiDB-lite"/>
    </source>
</evidence>
<feature type="transmembrane region" description="Helical" evidence="2">
    <location>
        <begin position="116"/>
        <end position="136"/>
    </location>
</feature>
<feature type="region of interest" description="Disordered" evidence="1">
    <location>
        <begin position="1"/>
        <end position="41"/>
    </location>
</feature>
<comment type="caution">
    <text evidence="3">The sequence shown here is derived from an EMBL/GenBank/DDBJ whole genome shotgun (WGS) entry which is preliminary data.</text>
</comment>
<dbReference type="RefSeq" id="WP_284253685.1">
    <property type="nucleotide sequence ID" value="NZ_BAAAQO010000002.1"/>
</dbReference>
<organism evidence="3 4">
    <name type="scientific">Pseudolysinimonas kribbensis</name>
    <dbReference type="NCBI Taxonomy" id="433641"/>
    <lineage>
        <taxon>Bacteria</taxon>
        <taxon>Bacillati</taxon>
        <taxon>Actinomycetota</taxon>
        <taxon>Actinomycetes</taxon>
        <taxon>Micrococcales</taxon>
        <taxon>Microbacteriaceae</taxon>
        <taxon>Pseudolysinimonas</taxon>
    </lineage>
</organism>
<reference evidence="4" key="1">
    <citation type="journal article" date="2019" name="Int. J. Syst. Evol. Microbiol.">
        <title>The Global Catalogue of Microorganisms (GCM) 10K type strain sequencing project: providing services to taxonomists for standard genome sequencing and annotation.</title>
        <authorList>
            <consortium name="The Broad Institute Genomics Platform"/>
            <consortium name="The Broad Institute Genome Sequencing Center for Infectious Disease"/>
            <person name="Wu L."/>
            <person name="Ma J."/>
        </authorList>
    </citation>
    <scope>NUCLEOTIDE SEQUENCE [LARGE SCALE GENOMIC DNA]</scope>
    <source>
        <strain evidence="4">NBRC 108894</strain>
    </source>
</reference>
<evidence type="ECO:0000313" key="4">
    <source>
        <dbReference type="Proteomes" id="UP001157034"/>
    </source>
</evidence>
<dbReference type="Proteomes" id="UP001157034">
    <property type="component" value="Unassembled WGS sequence"/>
</dbReference>
<feature type="transmembrane region" description="Helical" evidence="2">
    <location>
        <begin position="143"/>
        <end position="163"/>
    </location>
</feature>
<keyword evidence="4" id="KW-1185">Reference proteome</keyword>
<accession>A0ABQ6K2F0</accession>
<name>A0ABQ6K2F0_9MICO</name>
<dbReference type="EMBL" id="BSVB01000001">
    <property type="protein sequence ID" value="GMA94800.1"/>
    <property type="molecule type" value="Genomic_DNA"/>
</dbReference>
<gene>
    <name evidence="3" type="ORF">GCM10025881_16240</name>
</gene>
<protein>
    <recommendedName>
        <fullName evidence="5">Phage holin family protein</fullName>
    </recommendedName>
</protein>
<evidence type="ECO:0000313" key="3">
    <source>
        <dbReference type="EMBL" id="GMA94800.1"/>
    </source>
</evidence>
<proteinExistence type="predicted"/>
<keyword evidence="2" id="KW-0472">Membrane</keyword>
<evidence type="ECO:0008006" key="5">
    <source>
        <dbReference type="Google" id="ProtNLM"/>
    </source>
</evidence>
<keyword evidence="2" id="KW-1133">Transmembrane helix</keyword>
<evidence type="ECO:0000256" key="2">
    <source>
        <dbReference type="SAM" id="Phobius"/>
    </source>
</evidence>